<reference evidence="2 3" key="1">
    <citation type="journal article" date="2010" name="Nature">
        <title>The Ectocarpus genome and the independent evolution of multicellularity in brown algae.</title>
        <authorList>
            <person name="Cock J.M."/>
            <person name="Sterck L."/>
            <person name="Rouze P."/>
            <person name="Scornet D."/>
            <person name="Allen A.E."/>
            <person name="Amoutzias G."/>
            <person name="Anthouard V."/>
            <person name="Artiguenave F."/>
            <person name="Aury J.M."/>
            <person name="Badger J.H."/>
            <person name="Beszteri B."/>
            <person name="Billiau K."/>
            <person name="Bonnet E."/>
            <person name="Bothwell J.H."/>
            <person name="Bowler C."/>
            <person name="Boyen C."/>
            <person name="Brownlee C."/>
            <person name="Carrano C.J."/>
            <person name="Charrier B."/>
            <person name="Cho G.Y."/>
            <person name="Coelho S.M."/>
            <person name="Collen J."/>
            <person name="Corre E."/>
            <person name="Da Silva C."/>
            <person name="Delage L."/>
            <person name="Delaroque N."/>
            <person name="Dittami S.M."/>
            <person name="Doulbeau S."/>
            <person name="Elias M."/>
            <person name="Farnham G."/>
            <person name="Gachon C.M."/>
            <person name="Gschloessl B."/>
            <person name="Heesch S."/>
            <person name="Jabbari K."/>
            <person name="Jubin C."/>
            <person name="Kawai H."/>
            <person name="Kimura K."/>
            <person name="Kloareg B."/>
            <person name="Kupper F.C."/>
            <person name="Lang D."/>
            <person name="Le Bail A."/>
            <person name="Leblanc C."/>
            <person name="Lerouge P."/>
            <person name="Lohr M."/>
            <person name="Lopez P.J."/>
            <person name="Martens C."/>
            <person name="Maumus F."/>
            <person name="Michel G."/>
            <person name="Miranda-Saavedra D."/>
            <person name="Morales J."/>
            <person name="Moreau H."/>
            <person name="Motomura T."/>
            <person name="Nagasato C."/>
            <person name="Napoli C.A."/>
            <person name="Nelson D.R."/>
            <person name="Nyvall-Collen P."/>
            <person name="Peters A.F."/>
            <person name="Pommier C."/>
            <person name="Potin P."/>
            <person name="Poulain J."/>
            <person name="Quesneville H."/>
            <person name="Read B."/>
            <person name="Rensing S.A."/>
            <person name="Ritter A."/>
            <person name="Rousvoal S."/>
            <person name="Samanta M."/>
            <person name="Samson G."/>
            <person name="Schroeder D.C."/>
            <person name="Segurens B."/>
            <person name="Strittmatter M."/>
            <person name="Tonon T."/>
            <person name="Tregear J.W."/>
            <person name="Valentin K."/>
            <person name="von Dassow P."/>
            <person name="Yamagishi T."/>
            <person name="Van de Peer Y."/>
            <person name="Wincker P."/>
        </authorList>
    </citation>
    <scope>NUCLEOTIDE SEQUENCE [LARGE SCALE GENOMIC DNA]</scope>
    <source>
        <strain evidence="3">Ec32 / CCAP1310/4</strain>
    </source>
</reference>
<evidence type="ECO:0000313" key="3">
    <source>
        <dbReference type="Proteomes" id="UP000002630"/>
    </source>
</evidence>
<gene>
    <name evidence="2" type="ORF">Esi_0000_0045</name>
</gene>
<feature type="compositionally biased region" description="Basic and acidic residues" evidence="1">
    <location>
        <begin position="246"/>
        <end position="255"/>
    </location>
</feature>
<dbReference type="Proteomes" id="UP000002630">
    <property type="component" value="Linkage Group LG01"/>
</dbReference>
<keyword evidence="3" id="KW-1185">Reference proteome</keyword>
<dbReference type="GO" id="GO:0008168">
    <property type="term" value="F:methyltransferase activity"/>
    <property type="evidence" value="ECO:0007669"/>
    <property type="project" value="UniProtKB-KW"/>
</dbReference>
<dbReference type="GO" id="GO:0032259">
    <property type="term" value="P:methylation"/>
    <property type="evidence" value="ECO:0007669"/>
    <property type="project" value="UniProtKB-KW"/>
</dbReference>
<keyword evidence="2" id="KW-0489">Methyltransferase</keyword>
<feature type="region of interest" description="Disordered" evidence="1">
    <location>
        <begin position="228"/>
        <end position="262"/>
    </location>
</feature>
<name>D8LAV3_ECTSI</name>
<dbReference type="InterPro" id="IPR010719">
    <property type="entry name" value="MnmM_MeTrfase"/>
</dbReference>
<dbReference type="InterPro" id="IPR029063">
    <property type="entry name" value="SAM-dependent_MTases_sf"/>
</dbReference>
<dbReference type="AlphaFoldDB" id="D8LAV3"/>
<proteinExistence type="predicted"/>
<dbReference type="SUPFAM" id="SSF53335">
    <property type="entry name" value="S-adenosyl-L-methionine-dependent methyltransferases"/>
    <property type="match status" value="1"/>
</dbReference>
<dbReference type="STRING" id="2880.D8LAV3"/>
<evidence type="ECO:0000313" key="2">
    <source>
        <dbReference type="EMBL" id="CBN76462.1"/>
    </source>
</evidence>
<evidence type="ECO:0000256" key="1">
    <source>
        <dbReference type="SAM" id="MobiDB-lite"/>
    </source>
</evidence>
<dbReference type="Gene3D" id="3.40.50.150">
    <property type="entry name" value="Vaccinia Virus protein VP39"/>
    <property type="match status" value="1"/>
</dbReference>
<dbReference type="PANTHER" id="PTHR35276:SF1">
    <property type="entry name" value="TRNA (MNM(5)S(2)U34)-METHYLTRANSFERASE, CHLOROPLASTIC"/>
    <property type="match status" value="1"/>
</dbReference>
<dbReference type="EMBL" id="FN647682">
    <property type="protein sequence ID" value="CBN76462.1"/>
    <property type="molecule type" value="Genomic_DNA"/>
</dbReference>
<dbReference type="Pfam" id="PF06962">
    <property type="entry name" value="rRNA_methylase"/>
    <property type="match status" value="1"/>
</dbReference>
<organism evidence="2 3">
    <name type="scientific">Ectocarpus siliculosus</name>
    <name type="common">Brown alga</name>
    <name type="synonym">Conferva siliculosa</name>
    <dbReference type="NCBI Taxonomy" id="2880"/>
    <lineage>
        <taxon>Eukaryota</taxon>
        <taxon>Sar</taxon>
        <taxon>Stramenopiles</taxon>
        <taxon>Ochrophyta</taxon>
        <taxon>PX clade</taxon>
        <taxon>Phaeophyceae</taxon>
        <taxon>Ectocarpales</taxon>
        <taxon>Ectocarpaceae</taxon>
        <taxon>Ectocarpus</taxon>
    </lineage>
</organism>
<dbReference type="eggNOG" id="ENOG502QQ3B">
    <property type="taxonomic scope" value="Eukaryota"/>
</dbReference>
<protein>
    <submittedName>
        <fullName evidence="2">Methylase-related</fullName>
    </submittedName>
</protein>
<sequence length="451" mass="47016">MMRSCYLCCGGGGSAGSKTLQACVAMAFLISPSTAFLPAISSAVIVRHIRRTASASSISASHRKREATITASQRSLVSLSAAGTDGAKDAAVRAVQAADEALNKAAHDAGSAASRDEVQATVAAARAAARSAMESLRRDPGTFGGGGLGDEAVQQDEVTSQARSAVKAALSAVAEAQAAAPAAATASSTAAQDAIGMVQAALDRRDSATVELGAESSEDTPVAAETAVLTSRGDGSVSDGGEEGGDGTKEPESARWSRNNPAASHSHMAHLLWRQVAGPGDTVLDCTAGNGHDSLELAKIVALKDGVGSLYVMDVQERAIEATRERLRSELGELALKRSTLINGNFREMPAELEPLSVQLVVYNLGWLPGGDKSITTKLEDTLESIEAAKRVVKHGGMISVMLYRGHAEGKRETEAVRDYAAGLAHSQWRVFMHERINRADSPELLTIFKL</sequence>
<dbReference type="InParanoid" id="D8LAV3"/>
<dbReference type="PANTHER" id="PTHR35276">
    <property type="entry name" value="S-ADENOSYL-L-METHIONINE-DEPENDENT METHYLTRANSFERASES SUPERFAMILY PROTEIN"/>
    <property type="match status" value="1"/>
</dbReference>
<dbReference type="CDD" id="cd02440">
    <property type="entry name" value="AdoMet_MTases"/>
    <property type="match status" value="1"/>
</dbReference>
<accession>D8LAV3</accession>
<dbReference type="OrthoDB" id="2984at2759"/>
<dbReference type="EMBL" id="FN649726">
    <property type="protein sequence ID" value="CBN76462.1"/>
    <property type="molecule type" value="Genomic_DNA"/>
</dbReference>
<keyword evidence="2" id="KW-0808">Transferase</keyword>